<accession>A0A1H9CP96</accession>
<dbReference type="OrthoDB" id="9808492at2"/>
<keyword evidence="2" id="KW-1185">Reference proteome</keyword>
<reference evidence="1 2" key="1">
    <citation type="submission" date="2016-10" db="EMBL/GenBank/DDBJ databases">
        <authorList>
            <person name="de Groot N.N."/>
        </authorList>
    </citation>
    <scope>NUCLEOTIDE SEQUENCE [LARGE SCALE GENOMIC DNA]</scope>
    <source>
        <strain evidence="1 2">DSM 21035</strain>
    </source>
</reference>
<dbReference type="AlphaFoldDB" id="A0A1H9CP96"/>
<dbReference type="STRING" id="419940.SAMN05421824_0970"/>
<sequence length="382" mass="44904">MKKLTIILGAGFSFEAGLPLGKDIQARFDRELKGKLLLFSSGEWMWTDGKNKTDLNNGSLNYDYMAYSYVLNEYVKDYKLNRGSFMDYEDFYQFIIDTEANLNACKLLFKRAKSEFLKDNPSLNQDSYHLDPFKKPNYYRAKEILNYLIWDMLRFGKTKDELLLTYKPFVDLIKEYDKVDIFTLNHDTLVEFLLEENNINYTKGFSKVDSNIQYEEEPLETYQGYQDTVSVRLYKMHGSTDCYQFEHCNQNGGFLERTGKGTYYLPNGYRARHTSIRIDPKSGDVLQDYSPDPIPKFITGKDKTTIIKNDYMYSDIYNQFFDNLKTTDNLLISGYSYRDDHVNEAIKDCRATKIINQNPFDLFPFKKDHFNINKLEDINSVL</sequence>
<evidence type="ECO:0000313" key="2">
    <source>
        <dbReference type="Proteomes" id="UP000198999"/>
    </source>
</evidence>
<dbReference type="SUPFAM" id="SSF52467">
    <property type="entry name" value="DHS-like NAD/FAD-binding domain"/>
    <property type="match status" value="1"/>
</dbReference>
<proteinExistence type="predicted"/>
<protein>
    <submittedName>
        <fullName evidence="1">SIR2-like domain-containing protein</fullName>
    </submittedName>
</protein>
<dbReference type="EMBL" id="FOFN01000001">
    <property type="protein sequence ID" value="SEQ03026.1"/>
    <property type="molecule type" value="Genomic_DNA"/>
</dbReference>
<gene>
    <name evidence="1" type="ORF">SAMN05421824_0970</name>
</gene>
<organism evidence="1 2">
    <name type="scientific">Hyunsoonleella jejuensis</name>
    <dbReference type="NCBI Taxonomy" id="419940"/>
    <lineage>
        <taxon>Bacteria</taxon>
        <taxon>Pseudomonadati</taxon>
        <taxon>Bacteroidota</taxon>
        <taxon>Flavobacteriia</taxon>
        <taxon>Flavobacteriales</taxon>
        <taxon>Flavobacteriaceae</taxon>
    </lineage>
</organism>
<dbReference type="Proteomes" id="UP000198999">
    <property type="component" value="Unassembled WGS sequence"/>
</dbReference>
<evidence type="ECO:0000313" key="1">
    <source>
        <dbReference type="EMBL" id="SEQ03026.1"/>
    </source>
</evidence>
<dbReference type="RefSeq" id="WP_092576214.1">
    <property type="nucleotide sequence ID" value="NZ_FOFN01000001.1"/>
</dbReference>
<name>A0A1H9CP96_9FLAO</name>
<dbReference type="InterPro" id="IPR029035">
    <property type="entry name" value="DHS-like_NAD/FAD-binding_dom"/>
</dbReference>